<reference evidence="3 4" key="1">
    <citation type="submission" date="2013-07" db="EMBL/GenBank/DDBJ databases">
        <authorList>
            <consortium name="DOE Joint Genome Institute"/>
            <person name="Reeve W."/>
            <person name="Huntemann M."/>
            <person name="Han J."/>
            <person name="Chen A."/>
            <person name="Kyrpides N."/>
            <person name="Mavromatis K."/>
            <person name="Markowitz V."/>
            <person name="Palaniappan K."/>
            <person name="Ivanova N."/>
            <person name="Schaumberg A."/>
            <person name="Pati A."/>
            <person name="Liolios K."/>
            <person name="Nordberg H.P."/>
            <person name="Cantor M.N."/>
            <person name="Hua S.X."/>
            <person name="Woyke T."/>
        </authorList>
    </citation>
    <scope>NUCLEOTIDE SEQUENCE [LARGE SCALE GENOMIC DNA]</scope>
    <source>
        <strain evidence="3 4">DSM 43889</strain>
    </source>
</reference>
<feature type="domain" description="HTH marR-type" evidence="2">
    <location>
        <begin position="16"/>
        <end position="149"/>
    </location>
</feature>
<evidence type="ECO:0000256" key="1">
    <source>
        <dbReference type="SAM" id="MobiDB-lite"/>
    </source>
</evidence>
<comment type="caution">
    <text evidence="3">The sequence shown here is derived from an EMBL/GenBank/DDBJ whole genome shotgun (WGS) entry which is preliminary data.</text>
</comment>
<reference evidence="3 4" key="2">
    <citation type="submission" date="2022-06" db="EMBL/GenBank/DDBJ databases">
        <title>Genomic Encyclopedia of Type Strains, Phase I: the one thousand microbial genomes (KMG-I) project.</title>
        <authorList>
            <person name="Kyrpides N."/>
        </authorList>
    </citation>
    <scope>NUCLEOTIDE SEQUENCE [LARGE SCALE GENOMIC DNA]</scope>
    <source>
        <strain evidence="3 4">DSM 43889</strain>
    </source>
</reference>
<dbReference type="RefSeq" id="WP_026419948.1">
    <property type="nucleotide sequence ID" value="NZ_AUBJ02000001.1"/>
</dbReference>
<name>A0ABT1JPE7_ACTCY</name>
<dbReference type="InterPro" id="IPR036390">
    <property type="entry name" value="WH_DNA-bd_sf"/>
</dbReference>
<gene>
    <name evidence="3" type="ORF">G443_004670</name>
</gene>
<dbReference type="PANTHER" id="PTHR33164:SF43">
    <property type="entry name" value="HTH-TYPE TRANSCRIPTIONAL REPRESSOR YETL"/>
    <property type="match status" value="1"/>
</dbReference>
<dbReference type="SUPFAM" id="SSF46785">
    <property type="entry name" value="Winged helix' DNA-binding domain"/>
    <property type="match status" value="1"/>
</dbReference>
<dbReference type="Pfam" id="PF12802">
    <property type="entry name" value="MarR_2"/>
    <property type="match status" value="1"/>
</dbReference>
<sequence length="170" mass="18230">MTGVDVRAGRAATRRRVGVWRSLMEVHSSVLRELERELTARHGLSVSEFDTVVNIPTGGVGLSELTGRVVLSQSAVSRLVDRLTRRGLLERTTAPGDSRAVRVRLTSLGRRLQVAAIRTNAEVVERCFAGRLSEEELRVLGAAFDRLRAEEPPGEPTASPGGAGPGPSPG</sequence>
<dbReference type="InterPro" id="IPR000835">
    <property type="entry name" value="HTH_MarR-typ"/>
</dbReference>
<feature type="region of interest" description="Disordered" evidence="1">
    <location>
        <begin position="146"/>
        <end position="170"/>
    </location>
</feature>
<dbReference type="Gene3D" id="1.10.10.10">
    <property type="entry name" value="Winged helix-like DNA-binding domain superfamily/Winged helix DNA-binding domain"/>
    <property type="match status" value="1"/>
</dbReference>
<dbReference type="Proteomes" id="UP000791080">
    <property type="component" value="Unassembled WGS sequence"/>
</dbReference>
<dbReference type="PRINTS" id="PR00598">
    <property type="entry name" value="HTHMARR"/>
</dbReference>
<dbReference type="SMART" id="SM00347">
    <property type="entry name" value="HTH_MARR"/>
    <property type="match status" value="1"/>
</dbReference>
<accession>A0ABT1JPE7</accession>
<protein>
    <submittedName>
        <fullName evidence="3">DNA-binding transcriptional regulator, MarR family</fullName>
    </submittedName>
</protein>
<dbReference type="GO" id="GO:0003677">
    <property type="term" value="F:DNA binding"/>
    <property type="evidence" value="ECO:0007669"/>
    <property type="project" value="UniProtKB-KW"/>
</dbReference>
<dbReference type="EMBL" id="AUBJ02000001">
    <property type="protein sequence ID" value="MCP2334400.1"/>
    <property type="molecule type" value="Genomic_DNA"/>
</dbReference>
<proteinExistence type="predicted"/>
<dbReference type="InterPro" id="IPR036388">
    <property type="entry name" value="WH-like_DNA-bd_sf"/>
</dbReference>
<feature type="compositionally biased region" description="Gly residues" evidence="1">
    <location>
        <begin position="161"/>
        <end position="170"/>
    </location>
</feature>
<evidence type="ECO:0000313" key="4">
    <source>
        <dbReference type="Proteomes" id="UP000791080"/>
    </source>
</evidence>
<organism evidence="3 4">
    <name type="scientific">Actinoalloteichus caeruleus DSM 43889</name>
    <dbReference type="NCBI Taxonomy" id="1120930"/>
    <lineage>
        <taxon>Bacteria</taxon>
        <taxon>Bacillati</taxon>
        <taxon>Actinomycetota</taxon>
        <taxon>Actinomycetes</taxon>
        <taxon>Pseudonocardiales</taxon>
        <taxon>Pseudonocardiaceae</taxon>
        <taxon>Actinoalloteichus</taxon>
        <taxon>Actinoalloteichus cyanogriseus</taxon>
    </lineage>
</organism>
<dbReference type="InterPro" id="IPR039422">
    <property type="entry name" value="MarR/SlyA-like"/>
</dbReference>
<dbReference type="PROSITE" id="PS50995">
    <property type="entry name" value="HTH_MARR_2"/>
    <property type="match status" value="1"/>
</dbReference>
<evidence type="ECO:0000259" key="2">
    <source>
        <dbReference type="PROSITE" id="PS50995"/>
    </source>
</evidence>
<dbReference type="PANTHER" id="PTHR33164">
    <property type="entry name" value="TRANSCRIPTIONAL REGULATOR, MARR FAMILY"/>
    <property type="match status" value="1"/>
</dbReference>
<evidence type="ECO:0000313" key="3">
    <source>
        <dbReference type="EMBL" id="MCP2334400.1"/>
    </source>
</evidence>
<keyword evidence="3" id="KW-0238">DNA-binding</keyword>
<keyword evidence="4" id="KW-1185">Reference proteome</keyword>